<dbReference type="GO" id="GO:0004803">
    <property type="term" value="F:transposase activity"/>
    <property type="evidence" value="ECO:0007669"/>
    <property type="project" value="InterPro"/>
</dbReference>
<dbReference type="EMBL" id="LPWA01000107">
    <property type="protein sequence ID" value="KUM26307.1"/>
    <property type="molecule type" value="Genomic_DNA"/>
</dbReference>
<dbReference type="Pfam" id="PF01526">
    <property type="entry name" value="DDE_Tnp_Tn3"/>
    <property type="match status" value="1"/>
</dbReference>
<accession>A0A101KSP7</accession>
<gene>
    <name evidence="2" type="ORF">AU467_22440</name>
</gene>
<feature type="domain" description="Tn3 transposase DDE" evidence="1">
    <location>
        <begin position="1"/>
        <end position="143"/>
    </location>
</feature>
<proteinExistence type="predicted"/>
<evidence type="ECO:0000313" key="2">
    <source>
        <dbReference type="EMBL" id="KUM26307.1"/>
    </source>
</evidence>
<dbReference type="InterPro" id="IPR002513">
    <property type="entry name" value="Tn3_Tnp_DDE_dom"/>
</dbReference>
<reference evidence="2 3" key="1">
    <citation type="submission" date="2015-12" db="EMBL/GenBank/DDBJ databases">
        <title>Draft genome sequence of Mesorhizobium sp. UFLA 01-765, a multitolerant efficient symbiont and plant-growth promoting strain isolated from Zn-mining soil using Leucaena leucocephala as a trap plant.</title>
        <authorList>
            <person name="Rangel W.M."/>
            <person name="Thijs S."/>
            <person name="Longatti S.M."/>
            <person name="Moreira F.M."/>
            <person name="Weyens N."/>
            <person name="Vangronsveld J."/>
            <person name="Van Hamme J.D."/>
            <person name="Bottos E.M."/>
            <person name="Rineau F."/>
        </authorList>
    </citation>
    <scope>NUCLEOTIDE SEQUENCE [LARGE SCALE GENOMIC DNA]</scope>
    <source>
        <strain evidence="2 3">UFLA 01-765</strain>
    </source>
</reference>
<evidence type="ECO:0000313" key="3">
    <source>
        <dbReference type="Proteomes" id="UP000053176"/>
    </source>
</evidence>
<dbReference type="GO" id="GO:0006313">
    <property type="term" value="P:DNA transposition"/>
    <property type="evidence" value="ECO:0007669"/>
    <property type="project" value="InterPro"/>
</dbReference>
<evidence type="ECO:0000259" key="1">
    <source>
        <dbReference type="Pfam" id="PF01526"/>
    </source>
</evidence>
<sequence length="146" mass="16482">MLDGLFDQGTVLEIQEHFTDTGGASDHVFGLFALIGKRFAPRLRNLKDRKFHTFERGDAYPALSNHIGAPINTTLILDHWDDLLHLAASITTRAVVPSTILKKLSATPKESQLAKALRELGRIERSLFMIEWYSSPTLRRRCQGRP</sequence>
<protein>
    <recommendedName>
        <fullName evidence="1">Tn3 transposase DDE domain-containing protein</fullName>
    </recommendedName>
</protein>
<name>A0A101KSP7_RHILI</name>
<comment type="caution">
    <text evidence="2">The sequence shown here is derived from an EMBL/GenBank/DDBJ whole genome shotgun (WGS) entry which is preliminary data.</text>
</comment>
<dbReference type="AlphaFoldDB" id="A0A101KSP7"/>
<dbReference type="Proteomes" id="UP000053176">
    <property type="component" value="Unassembled WGS sequence"/>
</dbReference>
<organism evidence="2 3">
    <name type="scientific">Rhizobium loti</name>
    <name type="common">Mesorhizobium loti</name>
    <dbReference type="NCBI Taxonomy" id="381"/>
    <lineage>
        <taxon>Bacteria</taxon>
        <taxon>Pseudomonadati</taxon>
        <taxon>Pseudomonadota</taxon>
        <taxon>Alphaproteobacteria</taxon>
        <taxon>Hyphomicrobiales</taxon>
        <taxon>Phyllobacteriaceae</taxon>
        <taxon>Mesorhizobium</taxon>
    </lineage>
</organism>